<gene>
    <name evidence="1" type="ORF">G1H10_30110</name>
</gene>
<dbReference type="EMBL" id="JAAGOA010000034">
    <property type="protein sequence ID" value="NEE04430.1"/>
    <property type="molecule type" value="Genomic_DNA"/>
</dbReference>
<dbReference type="Pfam" id="PF10604">
    <property type="entry name" value="Polyketide_cyc2"/>
    <property type="match status" value="1"/>
</dbReference>
<evidence type="ECO:0000313" key="2">
    <source>
        <dbReference type="Proteomes" id="UP000475214"/>
    </source>
</evidence>
<comment type="caution">
    <text evidence="1">The sequence shown here is derived from an EMBL/GenBank/DDBJ whole genome shotgun (WGS) entry which is preliminary data.</text>
</comment>
<evidence type="ECO:0000313" key="1">
    <source>
        <dbReference type="EMBL" id="NEE04430.1"/>
    </source>
</evidence>
<dbReference type="InterPro" id="IPR023393">
    <property type="entry name" value="START-like_dom_sf"/>
</dbReference>
<dbReference type="Proteomes" id="UP000475214">
    <property type="component" value="Unassembled WGS sequence"/>
</dbReference>
<dbReference type="RefSeq" id="WP_163744955.1">
    <property type="nucleotide sequence ID" value="NZ_JAAGOA010000034.1"/>
</dbReference>
<proteinExistence type="predicted"/>
<dbReference type="Gene3D" id="3.30.530.20">
    <property type="match status" value="1"/>
</dbReference>
<sequence>MGHQFEGHQEARVDATAEEVWEAIATGPGIDSWFMGRNEVEGGQGGAVRTAFGGYAPEHRITEWRPGERFAYRSDDAPDGRFIAYEFMIAGRDRGSTVVRIVTSGFLPGDDWEDEYDAMLKGGELFFHTLVEYLSHFAGRHATPVTAFGPPVADWDHAWATLRRAFGLAEPVDVGSAARFAGVPTSAGRTGDDDGDGDGEPETTLVDGVVYFTNAHTLGIRTDDALYRFMKGFHGPMIASHHIFAGTDREPAERAWTDWLARALTTR</sequence>
<protein>
    <submittedName>
        <fullName evidence="1">SRPBCC domain-containing protein</fullName>
    </submittedName>
</protein>
<reference evidence="1 2" key="1">
    <citation type="submission" date="2020-02" db="EMBL/GenBank/DDBJ databases">
        <authorList>
            <person name="Li X.-J."/>
            <person name="Han X.-M."/>
        </authorList>
    </citation>
    <scope>NUCLEOTIDE SEQUENCE [LARGE SCALE GENOMIC DNA]</scope>
    <source>
        <strain evidence="1 2">CCTCC AB 2017055</strain>
    </source>
</reference>
<organism evidence="1 2">
    <name type="scientific">Phytoactinopolyspora halotolerans</name>
    <dbReference type="NCBI Taxonomy" id="1981512"/>
    <lineage>
        <taxon>Bacteria</taxon>
        <taxon>Bacillati</taxon>
        <taxon>Actinomycetota</taxon>
        <taxon>Actinomycetes</taxon>
        <taxon>Jiangellales</taxon>
        <taxon>Jiangellaceae</taxon>
        <taxon>Phytoactinopolyspora</taxon>
    </lineage>
</organism>
<dbReference type="InterPro" id="IPR019587">
    <property type="entry name" value="Polyketide_cyclase/dehydratase"/>
</dbReference>
<dbReference type="CDD" id="cd07814">
    <property type="entry name" value="SRPBCC_CalC_Aha1-like"/>
    <property type="match status" value="1"/>
</dbReference>
<accession>A0A6L9SK20</accession>
<dbReference type="AlphaFoldDB" id="A0A6L9SK20"/>
<keyword evidence="2" id="KW-1185">Reference proteome</keyword>
<name>A0A6L9SK20_9ACTN</name>
<dbReference type="SUPFAM" id="SSF55961">
    <property type="entry name" value="Bet v1-like"/>
    <property type="match status" value="1"/>
</dbReference>